<accession>A0A1E4U173</accession>
<dbReference type="PANTHER" id="PTHR13138">
    <property type="entry name" value="PROTEIN LIN1"/>
    <property type="match status" value="1"/>
</dbReference>
<keyword evidence="5" id="KW-1185">Reference proteome</keyword>
<protein>
    <recommendedName>
        <fullName evidence="3">GYF domain-containing protein</fullName>
    </recommendedName>
</protein>
<feature type="compositionally biased region" description="Basic and acidic residues" evidence="2">
    <location>
        <begin position="311"/>
        <end position="323"/>
    </location>
</feature>
<dbReference type="Proteomes" id="UP000094236">
    <property type="component" value="Unassembled WGS sequence"/>
</dbReference>
<feature type="region of interest" description="Disordered" evidence="2">
    <location>
        <begin position="292"/>
        <end position="328"/>
    </location>
</feature>
<evidence type="ECO:0000256" key="2">
    <source>
        <dbReference type="SAM" id="MobiDB-lite"/>
    </source>
</evidence>
<feature type="coiled-coil region" evidence="1">
    <location>
        <begin position="234"/>
        <end position="261"/>
    </location>
</feature>
<name>A0A1E4U173_PACTA</name>
<feature type="region of interest" description="Disordered" evidence="2">
    <location>
        <begin position="1"/>
        <end position="29"/>
    </location>
</feature>
<organism evidence="4 5">
    <name type="scientific">Pachysolen tannophilus NRRL Y-2460</name>
    <dbReference type="NCBI Taxonomy" id="669874"/>
    <lineage>
        <taxon>Eukaryota</taxon>
        <taxon>Fungi</taxon>
        <taxon>Dikarya</taxon>
        <taxon>Ascomycota</taxon>
        <taxon>Saccharomycotina</taxon>
        <taxon>Pichiomycetes</taxon>
        <taxon>Pachysolenaceae</taxon>
        <taxon>Pachysolen</taxon>
    </lineage>
</organism>
<dbReference type="OrthoDB" id="331341at2759"/>
<gene>
    <name evidence="4" type="ORF">PACTADRAFT_47610</name>
</gene>
<proteinExistence type="predicted"/>
<dbReference type="GO" id="GO:0005682">
    <property type="term" value="C:U5 snRNP"/>
    <property type="evidence" value="ECO:0007669"/>
    <property type="project" value="InterPro"/>
</dbReference>
<dbReference type="Gene3D" id="3.30.1490.40">
    <property type="match status" value="1"/>
</dbReference>
<evidence type="ECO:0000313" key="5">
    <source>
        <dbReference type="Proteomes" id="UP000094236"/>
    </source>
</evidence>
<dbReference type="PROSITE" id="PS50829">
    <property type="entry name" value="GYF"/>
    <property type="match status" value="1"/>
</dbReference>
<evidence type="ECO:0000256" key="1">
    <source>
        <dbReference type="SAM" id="Coils"/>
    </source>
</evidence>
<dbReference type="InterPro" id="IPR039905">
    <property type="entry name" value="CD2BP2/Lin1"/>
</dbReference>
<dbReference type="EMBL" id="KV454011">
    <property type="protein sequence ID" value="ODV97751.1"/>
    <property type="molecule type" value="Genomic_DNA"/>
</dbReference>
<dbReference type="PANTHER" id="PTHR13138:SF3">
    <property type="entry name" value="CD2 ANTIGEN CYTOPLASMIC TAIL-BINDING PROTEIN 2"/>
    <property type="match status" value="1"/>
</dbReference>
<feature type="domain" description="GYF" evidence="3">
    <location>
        <begin position="331"/>
        <end position="380"/>
    </location>
</feature>
<feature type="compositionally biased region" description="Basic and acidic residues" evidence="2">
    <location>
        <begin position="63"/>
        <end position="77"/>
    </location>
</feature>
<dbReference type="AlphaFoldDB" id="A0A1E4U173"/>
<sequence>MSFNFHNPLTLKVESNKESQGNSKSLEDELLEQDIEGSVKKAKNVKRRIKLNYDSDSSDEDYKDMKEKDEEIDKNGSDEDMFVSDVDEGKEVEETNKKKVKKQVEFLNVDEFNQEMGLSDNGSQHDDVEDIEDAEGEENETGQFDIDGNYIRNDDEEEEKEANKDSWLADLKKSDIIKAKKSQDKARAKMLAASQNEAFKPIEQLIGGLIELLKPVETPLESLQALNTKHSKWKNKNQKKNKILEDDKEVVQQRKAKIEEITLLCNKLIDKGVTNIYDLTREELIRKYKEESGEDYKPISNGESGTRGVKRKLDNLYEQKNDEETQSGSKDIKYEFKYIGHDEVYGPYSADDIRDWKDNHFEKGTVLIKKINEDYFKILEDEPL</sequence>
<evidence type="ECO:0000259" key="3">
    <source>
        <dbReference type="PROSITE" id="PS50829"/>
    </source>
</evidence>
<reference evidence="5" key="1">
    <citation type="submission" date="2016-05" db="EMBL/GenBank/DDBJ databases">
        <title>Comparative genomics of biotechnologically important yeasts.</title>
        <authorList>
            <consortium name="DOE Joint Genome Institute"/>
            <person name="Riley R."/>
            <person name="Haridas S."/>
            <person name="Wolfe K.H."/>
            <person name="Lopes M.R."/>
            <person name="Hittinger C.T."/>
            <person name="Goker M."/>
            <person name="Salamov A."/>
            <person name="Wisecaver J."/>
            <person name="Long T.M."/>
            <person name="Aerts A.L."/>
            <person name="Barry K."/>
            <person name="Choi C."/>
            <person name="Clum A."/>
            <person name="Coughlan A.Y."/>
            <person name="Deshpande S."/>
            <person name="Douglass A.P."/>
            <person name="Hanson S.J."/>
            <person name="Klenk H.-P."/>
            <person name="Labutti K."/>
            <person name="Lapidus A."/>
            <person name="Lindquist E."/>
            <person name="Lipzen A."/>
            <person name="Meier-Kolthoff J.P."/>
            <person name="Ohm R.A."/>
            <person name="Otillar R.P."/>
            <person name="Pangilinan J."/>
            <person name="Peng Y."/>
            <person name="Rokas A."/>
            <person name="Rosa C.A."/>
            <person name="Scheuner C."/>
            <person name="Sibirny A.A."/>
            <person name="Slot J.C."/>
            <person name="Stielow J.B."/>
            <person name="Sun H."/>
            <person name="Kurtzman C.P."/>
            <person name="Blackwell M."/>
            <person name="Grigoriev I.V."/>
            <person name="Jeffries T.W."/>
        </authorList>
    </citation>
    <scope>NUCLEOTIDE SEQUENCE [LARGE SCALE GENOMIC DNA]</scope>
    <source>
        <strain evidence="5">NRRL Y-2460</strain>
    </source>
</reference>
<dbReference type="STRING" id="669874.A0A1E4U173"/>
<feature type="region of interest" description="Disordered" evidence="2">
    <location>
        <begin position="133"/>
        <end position="166"/>
    </location>
</feature>
<feature type="region of interest" description="Disordered" evidence="2">
    <location>
        <begin position="51"/>
        <end position="95"/>
    </location>
</feature>
<dbReference type="SUPFAM" id="SSF55277">
    <property type="entry name" value="GYF domain"/>
    <property type="match status" value="1"/>
</dbReference>
<dbReference type="InterPro" id="IPR035445">
    <property type="entry name" value="GYF-like_dom_sf"/>
</dbReference>
<dbReference type="InterPro" id="IPR003169">
    <property type="entry name" value="GYF"/>
</dbReference>
<evidence type="ECO:0000313" key="4">
    <source>
        <dbReference type="EMBL" id="ODV97751.1"/>
    </source>
</evidence>
<keyword evidence="1" id="KW-0175">Coiled coil</keyword>